<dbReference type="Proteomes" id="UP000006860">
    <property type="component" value="Chromosome"/>
</dbReference>
<dbReference type="InterPro" id="IPR051259">
    <property type="entry name" value="rRNA_Methyltransferase"/>
</dbReference>
<dbReference type="AlphaFoldDB" id="F0SFS2"/>
<dbReference type="KEGG" id="pbs:Plabr_3952"/>
<keyword evidence="1 5" id="KW-0489">Methyltransferase</keyword>
<dbReference type="Gene3D" id="3.30.1330.30">
    <property type="match status" value="1"/>
</dbReference>
<evidence type="ECO:0000313" key="5">
    <source>
        <dbReference type="EMBL" id="ADY61529.1"/>
    </source>
</evidence>
<feature type="domain" description="MRM3-like substrate binding" evidence="4">
    <location>
        <begin position="16"/>
        <end position="76"/>
    </location>
</feature>
<dbReference type="EMBL" id="CP002546">
    <property type="protein sequence ID" value="ADY61529.1"/>
    <property type="molecule type" value="Genomic_DNA"/>
</dbReference>
<organism evidence="5 6">
    <name type="scientific">Rubinisphaera brasiliensis (strain ATCC 49424 / DSM 5305 / JCM 21570 / IAM 15109 / NBRC 103401 / IFAM 1448)</name>
    <name type="common">Planctomyces brasiliensis</name>
    <dbReference type="NCBI Taxonomy" id="756272"/>
    <lineage>
        <taxon>Bacteria</taxon>
        <taxon>Pseudomonadati</taxon>
        <taxon>Planctomycetota</taxon>
        <taxon>Planctomycetia</taxon>
        <taxon>Planctomycetales</taxon>
        <taxon>Planctomycetaceae</taxon>
        <taxon>Rubinisphaera</taxon>
    </lineage>
</organism>
<dbReference type="Pfam" id="PF22435">
    <property type="entry name" value="MRM3-like_sub_bind"/>
    <property type="match status" value="1"/>
</dbReference>
<evidence type="ECO:0000256" key="2">
    <source>
        <dbReference type="ARBA" id="ARBA00022679"/>
    </source>
</evidence>
<accession>F0SFS2</accession>
<feature type="domain" description="tRNA/rRNA methyltransferase SpoU type" evidence="3">
    <location>
        <begin position="120"/>
        <end position="261"/>
    </location>
</feature>
<keyword evidence="2" id="KW-0808">Transferase</keyword>
<dbReference type="PANTHER" id="PTHR43191:SF12">
    <property type="entry name" value="RRNA METHYLASE"/>
    <property type="match status" value="1"/>
</dbReference>
<dbReference type="Pfam" id="PF00588">
    <property type="entry name" value="SpoU_methylase"/>
    <property type="match status" value="1"/>
</dbReference>
<dbReference type="OrthoDB" id="9794400at2"/>
<dbReference type="InterPro" id="IPR001537">
    <property type="entry name" value="SpoU_MeTrfase"/>
</dbReference>
<dbReference type="SUPFAM" id="SSF75217">
    <property type="entry name" value="alpha/beta knot"/>
    <property type="match status" value="1"/>
</dbReference>
<keyword evidence="6" id="KW-1185">Reference proteome</keyword>
<name>F0SFS2_RUBBR</name>
<evidence type="ECO:0000313" key="6">
    <source>
        <dbReference type="Proteomes" id="UP000006860"/>
    </source>
</evidence>
<dbReference type="GO" id="GO:0032259">
    <property type="term" value="P:methylation"/>
    <property type="evidence" value="ECO:0007669"/>
    <property type="project" value="UniProtKB-KW"/>
</dbReference>
<dbReference type="eggNOG" id="COG0566">
    <property type="taxonomic scope" value="Bacteria"/>
</dbReference>
<dbReference type="GO" id="GO:0003723">
    <property type="term" value="F:RNA binding"/>
    <property type="evidence" value="ECO:0007669"/>
    <property type="project" value="InterPro"/>
</dbReference>
<evidence type="ECO:0000259" key="3">
    <source>
        <dbReference type="Pfam" id="PF00588"/>
    </source>
</evidence>
<dbReference type="STRING" id="756272.Plabr_3952"/>
<reference evidence="6" key="1">
    <citation type="submission" date="2011-02" db="EMBL/GenBank/DDBJ databases">
        <title>The complete genome of Planctomyces brasiliensis DSM 5305.</title>
        <authorList>
            <person name="Lucas S."/>
            <person name="Copeland A."/>
            <person name="Lapidus A."/>
            <person name="Bruce D."/>
            <person name="Goodwin L."/>
            <person name="Pitluck S."/>
            <person name="Kyrpides N."/>
            <person name="Mavromatis K."/>
            <person name="Pagani I."/>
            <person name="Ivanova N."/>
            <person name="Ovchinnikova G."/>
            <person name="Lu M."/>
            <person name="Detter J.C."/>
            <person name="Han C."/>
            <person name="Land M."/>
            <person name="Hauser L."/>
            <person name="Markowitz V."/>
            <person name="Cheng J.-F."/>
            <person name="Hugenholtz P."/>
            <person name="Woyke T."/>
            <person name="Wu D."/>
            <person name="Tindall B."/>
            <person name="Pomrenke H.G."/>
            <person name="Brambilla E."/>
            <person name="Klenk H.-P."/>
            <person name="Eisen J.A."/>
        </authorList>
    </citation>
    <scope>NUCLEOTIDE SEQUENCE [LARGE SCALE GENOMIC DNA]</scope>
    <source>
        <strain evidence="6">ATCC 49424 / DSM 5305 / JCM 21570 / NBRC 103401 / IFAM 1448</strain>
    </source>
</reference>
<dbReference type="InterPro" id="IPR029026">
    <property type="entry name" value="tRNA_m1G_MTases_N"/>
</dbReference>
<protein>
    <submittedName>
        <fullName evidence="5">tRNA/rRNA methyltransferase (SpoU)</fullName>
    </submittedName>
</protein>
<dbReference type="HOGENOM" id="CLU_021322_3_3_0"/>
<sequence length="270" mass="29422">MGVVKIDSLQDDRLAQYRDLRNKSHYRTTGYFVAEGWRVVERLLRSGLTVDSILVSERRAELMVPKFADRADVLILPQREAEELVGYNFHGGVLASALKPDNPSLSALLNGPPTAPVLCCPHLTGPDNLGSLTRLAAGFGAAGILLGEGSVDPYLRRCVRVSMGTIFQMPIRTAESVLAELQQLKTEHNCDLLAAEDSEQSRPLYELPAATPGKRRVLLLGNEADGLGQPFLKLVDAVYDIPMADGVDSLNIANAAGIFLYELTSERPRP</sequence>
<dbReference type="PANTHER" id="PTHR43191">
    <property type="entry name" value="RRNA METHYLTRANSFERASE 3"/>
    <property type="match status" value="1"/>
</dbReference>
<evidence type="ECO:0000259" key="4">
    <source>
        <dbReference type="Pfam" id="PF22435"/>
    </source>
</evidence>
<dbReference type="GO" id="GO:0006396">
    <property type="term" value="P:RNA processing"/>
    <property type="evidence" value="ECO:0007669"/>
    <property type="project" value="InterPro"/>
</dbReference>
<dbReference type="SUPFAM" id="SSF55315">
    <property type="entry name" value="L30e-like"/>
    <property type="match status" value="1"/>
</dbReference>
<dbReference type="CDD" id="cd18095">
    <property type="entry name" value="SpoU-like_rRNA-MTase"/>
    <property type="match status" value="1"/>
</dbReference>
<dbReference type="GO" id="GO:0008173">
    <property type="term" value="F:RNA methyltransferase activity"/>
    <property type="evidence" value="ECO:0007669"/>
    <property type="project" value="InterPro"/>
</dbReference>
<dbReference type="Gene3D" id="3.40.1280.10">
    <property type="match status" value="1"/>
</dbReference>
<dbReference type="InterPro" id="IPR053888">
    <property type="entry name" value="MRM3-like_sub_bind"/>
</dbReference>
<dbReference type="InterPro" id="IPR029064">
    <property type="entry name" value="Ribosomal_eL30-like_sf"/>
</dbReference>
<dbReference type="InterPro" id="IPR029028">
    <property type="entry name" value="Alpha/beta_knot_MTases"/>
</dbReference>
<proteinExistence type="predicted"/>
<gene>
    <name evidence="5" type="ordered locus">Plabr_3952</name>
</gene>
<evidence type="ECO:0000256" key="1">
    <source>
        <dbReference type="ARBA" id="ARBA00022603"/>
    </source>
</evidence>